<organism evidence="1 2">
    <name type="scientific">Oceanisphaera ostreae</name>
    <dbReference type="NCBI Taxonomy" id="914151"/>
    <lineage>
        <taxon>Bacteria</taxon>
        <taxon>Pseudomonadati</taxon>
        <taxon>Pseudomonadota</taxon>
        <taxon>Gammaproteobacteria</taxon>
        <taxon>Aeromonadales</taxon>
        <taxon>Aeromonadaceae</taxon>
        <taxon>Oceanisphaera</taxon>
    </lineage>
</organism>
<dbReference type="RefSeq" id="WP_379558367.1">
    <property type="nucleotide sequence ID" value="NZ_JBHTJS010000035.1"/>
</dbReference>
<dbReference type="Proteomes" id="UP001597048">
    <property type="component" value="Unassembled WGS sequence"/>
</dbReference>
<accession>A0ABW3KJY8</accession>
<evidence type="ECO:0008006" key="3">
    <source>
        <dbReference type="Google" id="ProtNLM"/>
    </source>
</evidence>
<gene>
    <name evidence="1" type="ORF">ACFQ1C_09535</name>
</gene>
<comment type="caution">
    <text evidence="1">The sequence shown here is derived from an EMBL/GenBank/DDBJ whole genome shotgun (WGS) entry which is preliminary data.</text>
</comment>
<evidence type="ECO:0000313" key="2">
    <source>
        <dbReference type="Proteomes" id="UP001597048"/>
    </source>
</evidence>
<protein>
    <recommendedName>
        <fullName evidence="3">Transposase</fullName>
    </recommendedName>
</protein>
<dbReference type="EMBL" id="JBHTJS010000035">
    <property type="protein sequence ID" value="MFD1008391.1"/>
    <property type="molecule type" value="Genomic_DNA"/>
</dbReference>
<reference evidence="2" key="1">
    <citation type="journal article" date="2019" name="Int. J. Syst. Evol. Microbiol.">
        <title>The Global Catalogue of Microorganisms (GCM) 10K type strain sequencing project: providing services to taxonomists for standard genome sequencing and annotation.</title>
        <authorList>
            <consortium name="The Broad Institute Genomics Platform"/>
            <consortium name="The Broad Institute Genome Sequencing Center for Infectious Disease"/>
            <person name="Wu L."/>
            <person name="Ma J."/>
        </authorList>
    </citation>
    <scope>NUCLEOTIDE SEQUENCE [LARGE SCALE GENOMIC DNA]</scope>
    <source>
        <strain evidence="2">CCUG 60525</strain>
    </source>
</reference>
<proteinExistence type="predicted"/>
<evidence type="ECO:0000313" key="1">
    <source>
        <dbReference type="EMBL" id="MFD1008391.1"/>
    </source>
</evidence>
<keyword evidence="2" id="KW-1185">Reference proteome</keyword>
<name>A0ABW3KJY8_9GAMM</name>
<sequence length="109" mass="12736">MGQSFEHRRGWVEQRLLLLTQVFEVVHQWHRLFKGTLLTQKFAKGEPVAGYKLDSLNDTIAEYRRRLMDISWLKVIHEFKTLFTGPVGTLEDVTRYCAHLGKKRIAHAA</sequence>